<sequence>MDKTFMEAMDFRHACKVFDDTKKISDEQMKFILEVGRKSPSSFGQEGWKFLVITNEELKAKLRPFCWDQPQITTCSHLVIILSSIEDLKPTSGTPAKRFSRRELPQDKIDAYVELYKNHLTVTGVLDSDRTVLAWGARQTYLAAANMMTAAATKGIDSCPIEGYDKDNVEKVLELDTSKYQLSLVLPFGYRINPQSTQMRRPFDEVVEFIK</sequence>
<evidence type="ECO:0000313" key="6">
    <source>
        <dbReference type="Proteomes" id="UP000289758"/>
    </source>
</evidence>
<gene>
    <name evidence="5" type="ORF">CRV07_14090</name>
</gene>
<evidence type="ECO:0000313" key="5">
    <source>
        <dbReference type="EMBL" id="RXK02139.1"/>
    </source>
</evidence>
<dbReference type="InterPro" id="IPR029479">
    <property type="entry name" value="Nitroreductase"/>
</dbReference>
<accession>A0A4Q1AK00</accession>
<keyword evidence="2" id="KW-0521">NADP</keyword>
<dbReference type="InterPro" id="IPR000415">
    <property type="entry name" value="Nitroreductase-like"/>
</dbReference>
<dbReference type="Gene3D" id="3.40.109.10">
    <property type="entry name" value="NADH Oxidase"/>
    <property type="match status" value="1"/>
</dbReference>
<evidence type="ECO:0000256" key="1">
    <source>
        <dbReference type="ARBA" id="ARBA00007118"/>
    </source>
</evidence>
<dbReference type="CDD" id="cd02149">
    <property type="entry name" value="NfsB-like"/>
    <property type="match status" value="1"/>
</dbReference>
<comment type="similarity">
    <text evidence="1">Belongs to the nitroreductase family.</text>
</comment>
<proteinExistence type="inferred from homology"/>
<dbReference type="InterPro" id="IPR033878">
    <property type="entry name" value="NfsB-like"/>
</dbReference>
<evidence type="ECO:0000256" key="3">
    <source>
        <dbReference type="ARBA" id="ARBA00023002"/>
    </source>
</evidence>
<dbReference type="PANTHER" id="PTHR43673">
    <property type="entry name" value="NAD(P)H NITROREDUCTASE YDGI-RELATED"/>
    <property type="match status" value="1"/>
</dbReference>
<evidence type="ECO:0000259" key="4">
    <source>
        <dbReference type="Pfam" id="PF00881"/>
    </source>
</evidence>
<dbReference type="RefSeq" id="WP_129088243.1">
    <property type="nucleotide sequence ID" value="NZ_CP053836.1"/>
</dbReference>
<keyword evidence="3" id="KW-0560">Oxidoreductase</keyword>
<evidence type="ECO:0000256" key="2">
    <source>
        <dbReference type="ARBA" id="ARBA00022857"/>
    </source>
</evidence>
<dbReference type="Proteomes" id="UP000289758">
    <property type="component" value="Unassembled WGS sequence"/>
</dbReference>
<keyword evidence="6" id="KW-1185">Reference proteome</keyword>
<dbReference type="SUPFAM" id="SSF55469">
    <property type="entry name" value="FMN-dependent nitroreductase-like"/>
    <property type="match status" value="1"/>
</dbReference>
<reference evidence="5 6" key="1">
    <citation type="submission" date="2017-10" db="EMBL/GenBank/DDBJ databases">
        <title>Genomics of the genus Arcobacter.</title>
        <authorList>
            <person name="Perez-Cataluna A."/>
            <person name="Figueras M.J."/>
        </authorList>
    </citation>
    <scope>NUCLEOTIDE SEQUENCE [LARGE SCALE GENOMIC DNA]</scope>
    <source>
        <strain evidence="5 6">CECT 8441</strain>
    </source>
</reference>
<dbReference type="Pfam" id="PF00881">
    <property type="entry name" value="Nitroreductase"/>
    <property type="match status" value="1"/>
</dbReference>
<dbReference type="GO" id="GO:0016491">
    <property type="term" value="F:oxidoreductase activity"/>
    <property type="evidence" value="ECO:0007669"/>
    <property type="project" value="UniProtKB-KW"/>
</dbReference>
<dbReference type="PANTHER" id="PTHR43673:SF10">
    <property type="entry name" value="NADH DEHYDROGENASE_NAD(P)H NITROREDUCTASE XCC3605-RELATED"/>
    <property type="match status" value="1"/>
</dbReference>
<dbReference type="AlphaFoldDB" id="A0A4Q1AK00"/>
<dbReference type="EMBL" id="PDKK01000017">
    <property type="protein sequence ID" value="RXK02139.1"/>
    <property type="molecule type" value="Genomic_DNA"/>
</dbReference>
<feature type="domain" description="Nitroreductase" evidence="4">
    <location>
        <begin position="11"/>
        <end position="190"/>
    </location>
</feature>
<name>A0A4Q1AK00_9BACT</name>
<organism evidence="5 6">
    <name type="scientific">Halarcobacter ebronensis</name>
    <dbReference type="NCBI Taxonomy" id="1462615"/>
    <lineage>
        <taxon>Bacteria</taxon>
        <taxon>Pseudomonadati</taxon>
        <taxon>Campylobacterota</taxon>
        <taxon>Epsilonproteobacteria</taxon>
        <taxon>Campylobacterales</taxon>
        <taxon>Arcobacteraceae</taxon>
        <taxon>Halarcobacter</taxon>
    </lineage>
</organism>
<dbReference type="OrthoDB" id="9809288at2"/>
<protein>
    <submittedName>
        <fullName evidence="5">NAD(P)H-dependent oxidoreductase</fullName>
    </submittedName>
</protein>
<comment type="caution">
    <text evidence="5">The sequence shown here is derived from an EMBL/GenBank/DDBJ whole genome shotgun (WGS) entry which is preliminary data.</text>
</comment>